<dbReference type="InterPro" id="IPR051158">
    <property type="entry name" value="Metallophosphoesterase_sf"/>
</dbReference>
<dbReference type="Pfam" id="PF00149">
    <property type="entry name" value="Metallophos"/>
    <property type="match status" value="1"/>
</dbReference>
<dbReference type="AlphaFoldDB" id="A0A1G6H4W5"/>
<evidence type="ECO:0000313" key="3">
    <source>
        <dbReference type="EMBL" id="SDB89292.1"/>
    </source>
</evidence>
<dbReference type="Gene3D" id="3.60.21.10">
    <property type="match status" value="1"/>
</dbReference>
<dbReference type="EMBL" id="FMYP01000007">
    <property type="protein sequence ID" value="SDB89292.1"/>
    <property type="molecule type" value="Genomic_DNA"/>
</dbReference>
<keyword evidence="1" id="KW-0812">Transmembrane</keyword>
<dbReference type="GO" id="GO:0016787">
    <property type="term" value="F:hydrolase activity"/>
    <property type="evidence" value="ECO:0007669"/>
    <property type="project" value="InterPro"/>
</dbReference>
<gene>
    <name evidence="3" type="ORF">SAMN05216323_100712</name>
</gene>
<keyword evidence="1" id="KW-0472">Membrane</keyword>
<protein>
    <recommendedName>
        <fullName evidence="2">Calcineurin-like phosphoesterase domain-containing protein</fullName>
    </recommendedName>
</protein>
<dbReference type="Proteomes" id="UP000199452">
    <property type="component" value="Unassembled WGS sequence"/>
</dbReference>
<reference evidence="3 4" key="1">
    <citation type="submission" date="2016-09" db="EMBL/GenBank/DDBJ databases">
        <authorList>
            <person name="Capua I."/>
            <person name="De Benedictis P."/>
            <person name="Joannis T."/>
            <person name="Lombin L.H."/>
            <person name="Cattoli G."/>
        </authorList>
    </citation>
    <scope>NUCLEOTIDE SEQUENCE [LARGE SCALE GENOMIC DNA]</scope>
    <source>
        <strain evidence="3 4">A7P-90m</strain>
    </source>
</reference>
<dbReference type="PANTHER" id="PTHR31302:SF0">
    <property type="entry name" value="TRANSMEMBRANE PROTEIN WITH METALLOPHOSPHOESTERASE DOMAIN"/>
    <property type="match status" value="1"/>
</dbReference>
<dbReference type="InterPro" id="IPR004843">
    <property type="entry name" value="Calcineurin-like_PHP"/>
</dbReference>
<sequence length="378" mass="42673">MKVYFLVFFSIVLLVFFSTNYYILHRSVAAIQGFHYKNYIIALFWLIVFTYPVGRILESVIPTLAPPVLVKIGSIWLAVMLYLFLGLLLLDILRGIYALSDFHFLSFLAAKRPLLIGIVYAITFVVVIVGYFNAVTPRIKQLQINLPAEKRILRPLKIVAASDIHLGTIISNGRLKRLTTLINSQKPDIILLVGDTFDEDLGPVIRNNMGEQLSTLKATYGVFAITGNHEYYGNVDKAIQYLQAHGITVLQDTTITIDGIANLVGRNDRQSIRFLGKNRKPLEALMKESNQSLPTILLDHQPFNLSEAQNNKVTLQLSGHTHHGQLWPFNYITEAIFELSSGYLQRENTHYYVSNGYGTWGPPVRVGNRPEIVVITLK</sequence>
<evidence type="ECO:0000313" key="4">
    <source>
        <dbReference type="Proteomes" id="UP000199452"/>
    </source>
</evidence>
<feature type="domain" description="Calcineurin-like phosphoesterase" evidence="2">
    <location>
        <begin position="156"/>
        <end position="323"/>
    </location>
</feature>
<accession>A0A1G6H4W5</accession>
<name>A0A1G6H4W5_9BACT</name>
<evidence type="ECO:0000256" key="1">
    <source>
        <dbReference type="SAM" id="Phobius"/>
    </source>
</evidence>
<evidence type="ECO:0000259" key="2">
    <source>
        <dbReference type="Pfam" id="PF00149"/>
    </source>
</evidence>
<keyword evidence="4" id="KW-1185">Reference proteome</keyword>
<dbReference type="CDD" id="cd07385">
    <property type="entry name" value="MPP_YkuE_C"/>
    <property type="match status" value="1"/>
</dbReference>
<dbReference type="OrthoDB" id="9780884at2"/>
<feature type="transmembrane region" description="Helical" evidence="1">
    <location>
        <begin position="36"/>
        <end position="54"/>
    </location>
</feature>
<feature type="transmembrane region" description="Helical" evidence="1">
    <location>
        <begin position="74"/>
        <end position="93"/>
    </location>
</feature>
<keyword evidence="1" id="KW-1133">Transmembrane helix</keyword>
<dbReference type="RefSeq" id="WP_092435621.1">
    <property type="nucleotide sequence ID" value="NZ_FMYP01000007.1"/>
</dbReference>
<feature type="transmembrane region" description="Helical" evidence="1">
    <location>
        <begin position="114"/>
        <end position="134"/>
    </location>
</feature>
<dbReference type="SUPFAM" id="SSF56300">
    <property type="entry name" value="Metallo-dependent phosphatases"/>
    <property type="match status" value="1"/>
</dbReference>
<feature type="transmembrane region" description="Helical" evidence="1">
    <location>
        <begin position="6"/>
        <end position="24"/>
    </location>
</feature>
<organism evidence="3 4">
    <name type="scientific">Williamwhitmania taraxaci</name>
    <dbReference type="NCBI Taxonomy" id="1640674"/>
    <lineage>
        <taxon>Bacteria</taxon>
        <taxon>Pseudomonadati</taxon>
        <taxon>Bacteroidota</taxon>
        <taxon>Bacteroidia</taxon>
        <taxon>Bacteroidales</taxon>
        <taxon>Williamwhitmaniaceae</taxon>
        <taxon>Williamwhitmania</taxon>
    </lineage>
</organism>
<dbReference type="STRING" id="1640674.SAMN05216323_100712"/>
<dbReference type="PANTHER" id="PTHR31302">
    <property type="entry name" value="TRANSMEMBRANE PROTEIN WITH METALLOPHOSPHOESTERASE DOMAIN-RELATED"/>
    <property type="match status" value="1"/>
</dbReference>
<dbReference type="InterPro" id="IPR029052">
    <property type="entry name" value="Metallo-depent_PP-like"/>
</dbReference>
<proteinExistence type="predicted"/>